<reference evidence="3 4" key="1">
    <citation type="submission" date="2020-11" db="EMBL/GenBank/DDBJ databases">
        <title>Carbohydrate-dependent, anaerobic sulfur respiration: A novel catabolism in halophilic archaea.</title>
        <authorList>
            <person name="Sorokin D.Y."/>
            <person name="Messina E."/>
            <person name="Smedile F."/>
            <person name="La Cono V."/>
            <person name="Hallsworth J.E."/>
            <person name="Yakimov M.M."/>
        </authorList>
    </citation>
    <scope>NUCLEOTIDE SEQUENCE [LARGE SCALE GENOMIC DNA]</scope>
    <source>
        <strain evidence="3 4">HSR-Est</strain>
    </source>
</reference>
<accession>A0A897NZ72</accession>
<dbReference type="Gene3D" id="2.60.40.10">
    <property type="entry name" value="Immunoglobulins"/>
    <property type="match status" value="1"/>
</dbReference>
<evidence type="ECO:0000313" key="3">
    <source>
        <dbReference type="EMBL" id="QSG15889.1"/>
    </source>
</evidence>
<dbReference type="PANTHER" id="PTHR35902:SF3">
    <property type="entry name" value="NPCBM-ASSOCIATED, NEW3 DOMAIN OF ALPHA-GALACTOSIDASE"/>
    <property type="match status" value="1"/>
</dbReference>
<gene>
    <name evidence="3" type="ORF">HSEST_2378</name>
</gene>
<dbReference type="InterPro" id="IPR013783">
    <property type="entry name" value="Ig-like_fold"/>
</dbReference>
<proteinExistence type="predicted"/>
<evidence type="ECO:0000256" key="1">
    <source>
        <dbReference type="SAM" id="MobiDB-lite"/>
    </source>
</evidence>
<dbReference type="EMBL" id="CP064791">
    <property type="protein sequence ID" value="QSG15889.1"/>
    <property type="molecule type" value="Genomic_DNA"/>
</dbReference>
<dbReference type="RefSeq" id="WP_229121139.1">
    <property type="nucleotide sequence ID" value="NZ_CP064791.1"/>
</dbReference>
<dbReference type="Proteomes" id="UP000663292">
    <property type="component" value="Chromosome"/>
</dbReference>
<keyword evidence="2" id="KW-0472">Membrane</keyword>
<protein>
    <submittedName>
        <fullName evidence="3">S-layer protein</fullName>
    </submittedName>
</protein>
<dbReference type="AlphaFoldDB" id="A0A897NZ72"/>
<feature type="region of interest" description="Disordered" evidence="1">
    <location>
        <begin position="77"/>
        <end position="98"/>
    </location>
</feature>
<feature type="transmembrane region" description="Helical" evidence="2">
    <location>
        <begin position="1019"/>
        <end position="1039"/>
    </location>
</feature>
<organism evidence="3 4">
    <name type="scientific">Halapricum desulfuricans</name>
    <dbReference type="NCBI Taxonomy" id="2841257"/>
    <lineage>
        <taxon>Archaea</taxon>
        <taxon>Methanobacteriati</taxon>
        <taxon>Methanobacteriota</taxon>
        <taxon>Stenosarchaea group</taxon>
        <taxon>Halobacteria</taxon>
        <taxon>Halobacteriales</taxon>
        <taxon>Haloarculaceae</taxon>
        <taxon>Halapricum</taxon>
    </lineage>
</organism>
<name>A0A897NZ72_9EURY</name>
<keyword evidence="2" id="KW-1133">Transmembrane helix</keyword>
<evidence type="ECO:0000256" key="2">
    <source>
        <dbReference type="SAM" id="Phobius"/>
    </source>
</evidence>
<keyword evidence="2" id="KW-0812">Transmembrane</keyword>
<dbReference type="PANTHER" id="PTHR35902">
    <property type="entry name" value="S-LAYER DOMAIN-LIKE PROTEIN-RELATED"/>
    <property type="match status" value="1"/>
</dbReference>
<sequence length="1051" mass="113833">MTRTRRSGGRGERIVALALVTLLVASSIGGVITFETGIARAATSGYVEGTPYLNASAPDAQLTPGEDGSISVSLTNNAEIDDNNETHPAGARERAGEARSIEVNVSDTRDAPLTVETGAQQAGTIQDGDTGGPYTFDVQVEEDAEPGTYEVNVTTDYRHAKNVTYDEVADGEYQYSEEVINRTETSTITVEIEPEPDIAVEYDYHDVPVGGEGIVYVNVHNDGGEGVTDATLSLSSSDSDFYFGSGTATSETNIGDLGAGETKVRRFRAGTVESAVDRPYPIDATVQYTDSDDNQASQSDSFSIVPDERTRFTVGELTHDVPRGGEGTVTMNVTHTAGKDLEDVTVTATTNDGDVYLGSQGSRSSSTQFDQWGARQARQLTFRAGTDDSAVNRSYPIELEFQYTDSEDNDNTRTTTVEFSPRERSEFRVRELAHSVPQAGEGTITMNVTQIVGKDIEDVTVTATAPDTAVYLGTEASQSATTRFEQWDDGDSQQLTFRAGTDDSAVDRSYPIELQFEYTDSEDNDNTRTEYVQFTPRARPDFSVRTVDQQVPREGTGYLTVNVTSAVPRNISEVTVTATSPDSEVYLGSEASPSGTAFVETWRAGERRQLTFRPGTTANAVADRSYPIELQFQYTDSQNNDNTRTEYVQFTPRERPQFTVESVDHGVPIGDSGLIEVTLRNEGPLNATDATLTASSNVDALFFGTGGAQDPVEAPGGFSFEPPQTGTPTSAAYIGEWAAGETRTVTLRGGFDENAIRQAYTADLSVDYENEYGDDMPTRSTTVGIEPAPEQTFDFERVESDLYVGEEGDLIGEVTNRANRTVDGVVVTVANDRQAINFYNTRYAVGRLEPGESATFRYRVGVTGEAAHGPKLFELSTRYRGSEGTVQQTDSRDLSVEVRPERDDFSIERTDGSFNPGGGGSLTLTVTNQRNETVSNVQAKLFSDDPLDSSDDEAFVSSLEPGESETVTFDLSVGASAMAKDYSVSVDFRYDNARGESQLSDTYRVPVTVEVSDSGLSPAFIGGGLVLVLVAIALLVWWFDLVSALRERLSS</sequence>
<dbReference type="GeneID" id="68859013"/>
<keyword evidence="4" id="KW-1185">Reference proteome</keyword>
<evidence type="ECO:0000313" key="4">
    <source>
        <dbReference type="Proteomes" id="UP000663292"/>
    </source>
</evidence>